<evidence type="ECO:0000313" key="1">
    <source>
        <dbReference type="EMBL" id="THX32136.1"/>
    </source>
</evidence>
<name>A0A4S9EDD1_AURPU</name>
<comment type="caution">
    <text evidence="1">The sequence shown here is derived from an EMBL/GenBank/DDBJ whole genome shotgun (WGS) entry which is preliminary data.</text>
</comment>
<sequence length="115" mass="12886">MPQTLLRIPNLFDIFRNGMMDGGEILDLVKDFRIRVGGNVMVDVCGNTNRWKKYGGRVLVATMPSDEITGMLRSEENIAKCVGKVLQGVGEDGGVNVDVVRKILDEVFWNWEEKA</sequence>
<dbReference type="AlphaFoldDB" id="A0A4S9EDD1"/>
<evidence type="ECO:0000313" key="2">
    <source>
        <dbReference type="Proteomes" id="UP000308953"/>
    </source>
</evidence>
<dbReference type="EMBL" id="QZAV01000266">
    <property type="protein sequence ID" value="THX32136.1"/>
    <property type="molecule type" value="Genomic_DNA"/>
</dbReference>
<proteinExistence type="predicted"/>
<protein>
    <submittedName>
        <fullName evidence="1">Uncharacterized protein</fullName>
    </submittedName>
</protein>
<accession>A0A4S9EDD1</accession>
<gene>
    <name evidence="1" type="ORF">D6D10_08180</name>
</gene>
<reference evidence="1 2" key="1">
    <citation type="submission" date="2018-10" db="EMBL/GenBank/DDBJ databases">
        <title>Fifty Aureobasidium pullulans genomes reveal a recombining polyextremotolerant generalist.</title>
        <authorList>
            <person name="Gostincar C."/>
            <person name="Turk M."/>
            <person name="Zajc J."/>
            <person name="Gunde-Cimerman N."/>
        </authorList>
    </citation>
    <scope>NUCLEOTIDE SEQUENCE [LARGE SCALE GENOMIC DNA]</scope>
    <source>
        <strain evidence="1 2">EXF-9785</strain>
    </source>
</reference>
<organism evidence="1 2">
    <name type="scientific">Aureobasidium pullulans</name>
    <name type="common">Black yeast</name>
    <name type="synonym">Pullularia pullulans</name>
    <dbReference type="NCBI Taxonomy" id="5580"/>
    <lineage>
        <taxon>Eukaryota</taxon>
        <taxon>Fungi</taxon>
        <taxon>Dikarya</taxon>
        <taxon>Ascomycota</taxon>
        <taxon>Pezizomycotina</taxon>
        <taxon>Dothideomycetes</taxon>
        <taxon>Dothideomycetidae</taxon>
        <taxon>Dothideales</taxon>
        <taxon>Saccotheciaceae</taxon>
        <taxon>Aureobasidium</taxon>
    </lineage>
</organism>
<dbReference type="Proteomes" id="UP000308953">
    <property type="component" value="Unassembled WGS sequence"/>
</dbReference>